<sequence length="106" mass="11473">MSSIVKGLTDLVQGVFNIIYGTIATIVNTVLGTFEAAVNFVVSLIKGVFNISEDILKLIVGNLGLLLGLFLLYWGYVIYQQRQGNSNPQPIKELSGKINAAAKKQS</sequence>
<keyword evidence="1" id="KW-1133">Transmembrane helix</keyword>
<dbReference type="GeneID" id="28737427"/>
<feature type="transmembrane region" description="Helical" evidence="1">
    <location>
        <begin position="55"/>
        <end position="76"/>
    </location>
</feature>
<dbReference type="VEuPathDB" id="FungiDB:AB675_5340"/>
<evidence type="ECO:0000313" key="2">
    <source>
        <dbReference type="EMBL" id="KPI42137.1"/>
    </source>
</evidence>
<evidence type="ECO:0000313" key="3">
    <source>
        <dbReference type="Proteomes" id="UP000038010"/>
    </source>
</evidence>
<dbReference type="OrthoDB" id="2561686at2759"/>
<dbReference type="EMBL" id="LFJN01000008">
    <property type="protein sequence ID" value="KPI42137.1"/>
    <property type="molecule type" value="Genomic_DNA"/>
</dbReference>
<keyword evidence="1" id="KW-0812">Transmembrane</keyword>
<dbReference type="RefSeq" id="XP_018002100.1">
    <property type="nucleotide sequence ID" value="XM_018145547.1"/>
</dbReference>
<comment type="caution">
    <text evidence="2">The sequence shown here is derived from an EMBL/GenBank/DDBJ whole genome shotgun (WGS) entry which is preliminary data.</text>
</comment>
<dbReference type="AlphaFoldDB" id="A0A0N1HCM0"/>
<gene>
    <name evidence="2" type="ORF">AB675_5340</name>
</gene>
<dbReference type="Proteomes" id="UP000038010">
    <property type="component" value="Unassembled WGS sequence"/>
</dbReference>
<dbReference type="STRING" id="1664694.A0A0N1HCM0"/>
<proteinExistence type="predicted"/>
<reference evidence="2 3" key="1">
    <citation type="submission" date="2015-06" db="EMBL/GenBank/DDBJ databases">
        <title>Draft genome of the ant-associated black yeast Phialophora attae CBS 131958.</title>
        <authorList>
            <person name="Moreno L.F."/>
            <person name="Stielow B.J."/>
            <person name="de Hoog S."/>
            <person name="Vicente V.A."/>
            <person name="Weiss V.A."/>
            <person name="de Vries M."/>
            <person name="Cruz L.M."/>
            <person name="Souza E.M."/>
        </authorList>
    </citation>
    <scope>NUCLEOTIDE SEQUENCE [LARGE SCALE GENOMIC DNA]</scope>
    <source>
        <strain evidence="2 3">CBS 131958</strain>
    </source>
</reference>
<evidence type="ECO:0000256" key="1">
    <source>
        <dbReference type="SAM" id="Phobius"/>
    </source>
</evidence>
<keyword evidence="1" id="KW-0472">Membrane</keyword>
<feature type="transmembrane region" description="Helical" evidence="1">
    <location>
        <begin position="18"/>
        <end position="43"/>
    </location>
</feature>
<name>A0A0N1HCM0_9EURO</name>
<organism evidence="2 3">
    <name type="scientific">Cyphellophora attinorum</name>
    <dbReference type="NCBI Taxonomy" id="1664694"/>
    <lineage>
        <taxon>Eukaryota</taxon>
        <taxon>Fungi</taxon>
        <taxon>Dikarya</taxon>
        <taxon>Ascomycota</taxon>
        <taxon>Pezizomycotina</taxon>
        <taxon>Eurotiomycetes</taxon>
        <taxon>Chaetothyriomycetidae</taxon>
        <taxon>Chaetothyriales</taxon>
        <taxon>Cyphellophoraceae</taxon>
        <taxon>Cyphellophora</taxon>
    </lineage>
</organism>
<protein>
    <submittedName>
        <fullName evidence="2">Uncharacterized protein</fullName>
    </submittedName>
</protein>
<keyword evidence="3" id="KW-1185">Reference proteome</keyword>
<accession>A0A0N1HCM0</accession>